<dbReference type="SMART" id="SM01119">
    <property type="entry name" value="D-ser_dehydrat"/>
    <property type="match status" value="1"/>
</dbReference>
<evidence type="ECO:0000256" key="2">
    <source>
        <dbReference type="ARBA" id="ARBA00023239"/>
    </source>
</evidence>
<name>A0A914W7B3_9BILA</name>
<comment type="similarity">
    <text evidence="1">Belongs to the DSD1 family.</text>
</comment>
<evidence type="ECO:0000313" key="5">
    <source>
        <dbReference type="WBParaSite" id="PSAMB.scaffold3433size18294.g21473.t1"/>
    </source>
</evidence>
<dbReference type="InterPro" id="IPR026956">
    <property type="entry name" value="D-ser_dehydrat-like_dom"/>
</dbReference>
<dbReference type="SUPFAM" id="SSF51419">
    <property type="entry name" value="PLP-binding barrel"/>
    <property type="match status" value="1"/>
</dbReference>
<sequence>MSTFIQQAKYLFYSEGALLQTDGFKKRSLVVSTLAEAEFFADSGHFQDILYGFPLTADKIERCRSLNQRLAEFHVMIDSYAILKELDRVGSDSCVWSIFIAVDCGYGREGVPWDDDRLIALAGEVTNGRFLSLAGIYTHCGHSYNSQTPSDVARTACTRMSQVKQQLEAADIRCSVYGIGSTPSCSSIVPEMQNVNEMHPGNYIFYDLQQHMIGSCSKQEIACTIATRIIGHYPERNELLIDCGFTARTKQGMDVCAAVFKDHSELRLVGMTQEIGIVSSDEKIDFTKFPVGSMILQYPWHSCASAGMHPAYFVHVNGVVTAVWKPCRGW</sequence>
<dbReference type="InterPro" id="IPR051466">
    <property type="entry name" value="D-amino_acid_metab_enzyme"/>
</dbReference>
<dbReference type="GO" id="GO:0036088">
    <property type="term" value="P:D-serine catabolic process"/>
    <property type="evidence" value="ECO:0007669"/>
    <property type="project" value="TreeGrafter"/>
</dbReference>
<dbReference type="Pfam" id="PF01168">
    <property type="entry name" value="Ala_racemase_N"/>
    <property type="match status" value="1"/>
</dbReference>
<evidence type="ECO:0000313" key="4">
    <source>
        <dbReference type="Proteomes" id="UP000887566"/>
    </source>
</evidence>
<dbReference type="PANTHER" id="PTHR28004:SF2">
    <property type="entry name" value="D-SERINE DEHYDRATASE"/>
    <property type="match status" value="1"/>
</dbReference>
<evidence type="ECO:0000256" key="1">
    <source>
        <dbReference type="ARBA" id="ARBA00005323"/>
    </source>
</evidence>
<evidence type="ECO:0000259" key="3">
    <source>
        <dbReference type="SMART" id="SM01119"/>
    </source>
</evidence>
<accession>A0A914W7B3</accession>
<dbReference type="GO" id="GO:0008721">
    <property type="term" value="F:D-serine ammonia-lyase activity"/>
    <property type="evidence" value="ECO:0007669"/>
    <property type="project" value="TreeGrafter"/>
</dbReference>
<dbReference type="PANTHER" id="PTHR28004">
    <property type="entry name" value="ZGC:162816-RELATED"/>
    <property type="match status" value="1"/>
</dbReference>
<dbReference type="Gene3D" id="2.40.37.20">
    <property type="entry name" value="D-serine dehydratase-like domain"/>
    <property type="match status" value="1"/>
</dbReference>
<dbReference type="InterPro" id="IPR042208">
    <property type="entry name" value="D-ser_dehydrat-like_sf"/>
</dbReference>
<organism evidence="4 5">
    <name type="scientific">Plectus sambesii</name>
    <dbReference type="NCBI Taxonomy" id="2011161"/>
    <lineage>
        <taxon>Eukaryota</taxon>
        <taxon>Metazoa</taxon>
        <taxon>Ecdysozoa</taxon>
        <taxon>Nematoda</taxon>
        <taxon>Chromadorea</taxon>
        <taxon>Plectida</taxon>
        <taxon>Plectina</taxon>
        <taxon>Plectoidea</taxon>
        <taxon>Plectidae</taxon>
        <taxon>Plectus</taxon>
    </lineage>
</organism>
<dbReference type="Gene3D" id="3.20.20.10">
    <property type="entry name" value="Alanine racemase"/>
    <property type="match status" value="1"/>
</dbReference>
<dbReference type="AlphaFoldDB" id="A0A914W7B3"/>
<reference evidence="5" key="1">
    <citation type="submission" date="2022-11" db="UniProtKB">
        <authorList>
            <consortium name="WormBaseParasite"/>
        </authorList>
    </citation>
    <scope>IDENTIFICATION</scope>
</reference>
<dbReference type="InterPro" id="IPR001608">
    <property type="entry name" value="Ala_racemase_N"/>
</dbReference>
<dbReference type="WBParaSite" id="PSAMB.scaffold3433size18294.g21473.t1">
    <property type="protein sequence ID" value="PSAMB.scaffold3433size18294.g21473.t1"/>
    <property type="gene ID" value="PSAMB.scaffold3433size18294.g21473"/>
</dbReference>
<dbReference type="InterPro" id="IPR029066">
    <property type="entry name" value="PLP-binding_barrel"/>
</dbReference>
<keyword evidence="4" id="KW-1185">Reference proteome</keyword>
<keyword evidence="2" id="KW-0456">Lyase</keyword>
<dbReference type="Pfam" id="PF14031">
    <property type="entry name" value="D-ser_dehydrat"/>
    <property type="match status" value="1"/>
</dbReference>
<proteinExistence type="inferred from homology"/>
<feature type="domain" description="D-serine dehydratase-like" evidence="3">
    <location>
        <begin position="222"/>
        <end position="316"/>
    </location>
</feature>
<dbReference type="Proteomes" id="UP000887566">
    <property type="component" value="Unplaced"/>
</dbReference>
<protein>
    <submittedName>
        <fullName evidence="5">D-serine dehydratase-like domain-containing protein</fullName>
    </submittedName>
</protein>